<keyword evidence="3 5" id="KW-0456">Lyase</keyword>
<sequence>MLRSNALKRALADGKPVFGLINSIPSPLVVEMIGYAGYDFVILDMEHVCVNPETLENMVRAAECAGLSALVRVPNAAPEAICRALDCGALGIVVPHVRNRAEAEQAVAASRYHPLGKRGISGGRTTGFGTIDLPTYFERVNAEIMVVLMIEDREGIDNLDDIMSVTGIDMVLEGAVDLSQSYGVPGQAQHPEVRAAIATIADGCDRHQLHFCAIPRSPEQLHHWQARGVQAYLLGDDRSVSFRALKAHVGGMRNPGPGAACGAEGKAAPRTPP</sequence>
<dbReference type="InterPro" id="IPR015813">
    <property type="entry name" value="Pyrv/PenolPyrv_kinase-like_dom"/>
</dbReference>
<feature type="domain" description="HpcH/HpaI aldolase/citrate lyase" evidence="4">
    <location>
        <begin position="26"/>
        <end position="211"/>
    </location>
</feature>
<dbReference type="InterPro" id="IPR050251">
    <property type="entry name" value="HpcH-HpaI_aldolase"/>
</dbReference>
<evidence type="ECO:0000256" key="1">
    <source>
        <dbReference type="ARBA" id="ARBA00005568"/>
    </source>
</evidence>
<dbReference type="EMBL" id="JBHSMS010000070">
    <property type="protein sequence ID" value="MFC5513409.1"/>
    <property type="molecule type" value="Genomic_DNA"/>
</dbReference>
<evidence type="ECO:0000256" key="2">
    <source>
        <dbReference type="ARBA" id="ARBA00022723"/>
    </source>
</evidence>
<dbReference type="InterPro" id="IPR005000">
    <property type="entry name" value="Aldolase/citrate-lyase_domain"/>
</dbReference>
<gene>
    <name evidence="5" type="ORF">ACFPOU_20125</name>
</gene>
<dbReference type="PANTHER" id="PTHR30502">
    <property type="entry name" value="2-KETO-3-DEOXY-L-RHAMNONATE ALDOLASE"/>
    <property type="match status" value="1"/>
</dbReference>
<evidence type="ECO:0000256" key="3">
    <source>
        <dbReference type="ARBA" id="ARBA00023239"/>
    </source>
</evidence>
<dbReference type="InterPro" id="IPR040442">
    <property type="entry name" value="Pyrv_kinase-like_dom_sf"/>
</dbReference>
<dbReference type="Gene3D" id="3.20.20.60">
    <property type="entry name" value="Phosphoenolpyruvate-binding domains"/>
    <property type="match status" value="1"/>
</dbReference>
<dbReference type="PANTHER" id="PTHR30502:SF0">
    <property type="entry name" value="PHOSPHOENOLPYRUVATE CARBOXYLASE FAMILY PROTEIN"/>
    <property type="match status" value="1"/>
</dbReference>
<dbReference type="SUPFAM" id="SSF51621">
    <property type="entry name" value="Phosphoenolpyruvate/pyruvate domain"/>
    <property type="match status" value="1"/>
</dbReference>
<evidence type="ECO:0000313" key="6">
    <source>
        <dbReference type="Proteomes" id="UP001596031"/>
    </source>
</evidence>
<reference evidence="6" key="1">
    <citation type="journal article" date="2019" name="Int. J. Syst. Evol. Microbiol.">
        <title>The Global Catalogue of Microorganisms (GCM) 10K type strain sequencing project: providing services to taxonomists for standard genome sequencing and annotation.</title>
        <authorList>
            <consortium name="The Broad Institute Genomics Platform"/>
            <consortium name="The Broad Institute Genome Sequencing Center for Infectious Disease"/>
            <person name="Wu L."/>
            <person name="Ma J."/>
        </authorList>
    </citation>
    <scope>NUCLEOTIDE SEQUENCE [LARGE SCALE GENOMIC DNA]</scope>
    <source>
        <strain evidence="6">CCUG 38813</strain>
    </source>
</reference>
<comment type="caution">
    <text evidence="5">The sequence shown here is derived from an EMBL/GenBank/DDBJ whole genome shotgun (WGS) entry which is preliminary data.</text>
</comment>
<dbReference type="Proteomes" id="UP001596031">
    <property type="component" value="Unassembled WGS sequence"/>
</dbReference>
<keyword evidence="6" id="KW-1185">Reference proteome</keyword>
<organism evidence="5 6">
    <name type="scientific">Massilia jejuensis</name>
    <dbReference type="NCBI Taxonomy" id="648894"/>
    <lineage>
        <taxon>Bacteria</taxon>
        <taxon>Pseudomonadati</taxon>
        <taxon>Pseudomonadota</taxon>
        <taxon>Betaproteobacteria</taxon>
        <taxon>Burkholderiales</taxon>
        <taxon>Oxalobacteraceae</taxon>
        <taxon>Telluria group</taxon>
        <taxon>Massilia</taxon>
    </lineage>
</organism>
<keyword evidence="2" id="KW-0479">Metal-binding</keyword>
<comment type="similarity">
    <text evidence="1">Belongs to the HpcH/HpaI aldolase family.</text>
</comment>
<proteinExistence type="inferred from homology"/>
<dbReference type="RefSeq" id="WP_379725520.1">
    <property type="nucleotide sequence ID" value="NZ_JBHSMS010000070.1"/>
</dbReference>
<evidence type="ECO:0000313" key="5">
    <source>
        <dbReference type="EMBL" id="MFC5513409.1"/>
    </source>
</evidence>
<dbReference type="Pfam" id="PF03328">
    <property type="entry name" value="HpcH_HpaI"/>
    <property type="match status" value="1"/>
</dbReference>
<protein>
    <submittedName>
        <fullName evidence="5">HpcH/HpaI aldolase/citrate lyase family protein</fullName>
    </submittedName>
</protein>
<name>A0ABW0PN18_9BURK</name>
<dbReference type="GO" id="GO:0016829">
    <property type="term" value="F:lyase activity"/>
    <property type="evidence" value="ECO:0007669"/>
    <property type="project" value="UniProtKB-KW"/>
</dbReference>
<accession>A0ABW0PN18</accession>
<evidence type="ECO:0000259" key="4">
    <source>
        <dbReference type="Pfam" id="PF03328"/>
    </source>
</evidence>